<reference evidence="2" key="1">
    <citation type="submission" date="2022-10" db="EMBL/GenBank/DDBJ databases">
        <title>Tapping the CABI collections for fungal endophytes: first genome assemblies for Collariella, Neodidymelliopsis, Ascochyta clinopodiicola, Didymella pomorum, Didymosphaeria variabile, Neocosmospora piperis and Neocucurbitaria cava.</title>
        <authorList>
            <person name="Hill R."/>
        </authorList>
    </citation>
    <scope>NUCLEOTIDE SEQUENCE</scope>
    <source>
        <strain evidence="2">IMI 356815</strain>
    </source>
</reference>
<comment type="caution">
    <text evidence="2">The sequence shown here is derived from an EMBL/GenBank/DDBJ whole genome shotgun (WGS) entry which is preliminary data.</text>
</comment>
<organism evidence="2 3">
    <name type="scientific">Didymosphaeria variabile</name>
    <dbReference type="NCBI Taxonomy" id="1932322"/>
    <lineage>
        <taxon>Eukaryota</taxon>
        <taxon>Fungi</taxon>
        <taxon>Dikarya</taxon>
        <taxon>Ascomycota</taxon>
        <taxon>Pezizomycotina</taxon>
        <taxon>Dothideomycetes</taxon>
        <taxon>Pleosporomycetidae</taxon>
        <taxon>Pleosporales</taxon>
        <taxon>Massarineae</taxon>
        <taxon>Didymosphaeriaceae</taxon>
        <taxon>Didymosphaeria</taxon>
    </lineage>
</organism>
<keyword evidence="3" id="KW-1185">Reference proteome</keyword>
<sequence length="286" mass="32995">MASDCEESAAVLSTKMLRLMNEKLPLELREQIYRDAFPEIRSTSKADRVPILLDRPCFLMGRGLPHNSHTCRLCTPSRWAKFRRSPFADATKNPNACEFIRAYLRDVTFYWNARATEAGRMGHFPVGMNDFLRDVRSLGHPDVFINVVVAPFDKEVDAALQHLSWTIGVFYLNGMKAVLSYEHEDVSLADALLRSAELVASSIPHHSRQHIRQLRKRFPGRRWAKDFIHESVWDWLFRAPAWLDGDALPVQMLQDDAEVRRTFQASRERQPESPRAWRTSRAFAGD</sequence>
<dbReference type="GeneID" id="80911144"/>
<accession>A0A9W8XJU6</accession>
<protein>
    <submittedName>
        <fullName evidence="2">Uncharacterized protein</fullName>
    </submittedName>
</protein>
<dbReference type="EMBL" id="JAPEUX010000005">
    <property type="protein sequence ID" value="KAJ4352267.1"/>
    <property type="molecule type" value="Genomic_DNA"/>
</dbReference>
<name>A0A9W8XJU6_9PLEO</name>
<dbReference type="RefSeq" id="XP_056070623.1">
    <property type="nucleotide sequence ID" value="XM_056216376.1"/>
</dbReference>
<dbReference type="AlphaFoldDB" id="A0A9W8XJU6"/>
<evidence type="ECO:0000313" key="2">
    <source>
        <dbReference type="EMBL" id="KAJ4352267.1"/>
    </source>
</evidence>
<feature type="region of interest" description="Disordered" evidence="1">
    <location>
        <begin position="264"/>
        <end position="286"/>
    </location>
</feature>
<proteinExistence type="predicted"/>
<gene>
    <name evidence="2" type="ORF">N0V89_007614</name>
</gene>
<evidence type="ECO:0000256" key="1">
    <source>
        <dbReference type="SAM" id="MobiDB-lite"/>
    </source>
</evidence>
<evidence type="ECO:0000313" key="3">
    <source>
        <dbReference type="Proteomes" id="UP001140513"/>
    </source>
</evidence>
<dbReference type="Proteomes" id="UP001140513">
    <property type="component" value="Unassembled WGS sequence"/>
</dbReference>